<proteinExistence type="predicted"/>
<comment type="caution">
    <text evidence="2">The sequence shown here is derived from an EMBL/GenBank/DDBJ whole genome shotgun (WGS) entry which is preliminary data.</text>
</comment>
<evidence type="ECO:0000256" key="1">
    <source>
        <dbReference type="SAM" id="MobiDB-lite"/>
    </source>
</evidence>
<accession>A0ABQ9PZV3</accession>
<dbReference type="Proteomes" id="UP001169217">
    <property type="component" value="Unassembled WGS sequence"/>
</dbReference>
<gene>
    <name evidence="2" type="ORF">CLIM01_05601</name>
</gene>
<dbReference type="EMBL" id="JARUPT010000142">
    <property type="protein sequence ID" value="KAK0377068.1"/>
    <property type="molecule type" value="Genomic_DNA"/>
</dbReference>
<feature type="compositionally biased region" description="Polar residues" evidence="1">
    <location>
        <begin position="42"/>
        <end position="63"/>
    </location>
</feature>
<name>A0ABQ9PZV3_9PEZI</name>
<protein>
    <submittedName>
        <fullName evidence="2">Uncharacterized protein</fullName>
    </submittedName>
</protein>
<organism evidence="2 3">
    <name type="scientific">Colletotrichum limetticola</name>
    <dbReference type="NCBI Taxonomy" id="1209924"/>
    <lineage>
        <taxon>Eukaryota</taxon>
        <taxon>Fungi</taxon>
        <taxon>Dikarya</taxon>
        <taxon>Ascomycota</taxon>
        <taxon>Pezizomycotina</taxon>
        <taxon>Sordariomycetes</taxon>
        <taxon>Hypocreomycetidae</taxon>
        <taxon>Glomerellales</taxon>
        <taxon>Glomerellaceae</taxon>
        <taxon>Colletotrichum</taxon>
        <taxon>Colletotrichum acutatum species complex</taxon>
    </lineage>
</organism>
<evidence type="ECO:0000313" key="3">
    <source>
        <dbReference type="Proteomes" id="UP001169217"/>
    </source>
</evidence>
<feature type="region of interest" description="Disordered" evidence="1">
    <location>
        <begin position="38"/>
        <end position="66"/>
    </location>
</feature>
<evidence type="ECO:0000313" key="2">
    <source>
        <dbReference type="EMBL" id="KAK0377068.1"/>
    </source>
</evidence>
<keyword evidence="3" id="KW-1185">Reference proteome</keyword>
<reference evidence="2" key="1">
    <citation type="submission" date="2023-04" db="EMBL/GenBank/DDBJ databases">
        <title>Colletotrichum limetticola genome sequence.</title>
        <authorList>
            <person name="Baroncelli R."/>
        </authorList>
    </citation>
    <scope>NUCLEOTIDE SEQUENCE</scope>
    <source>
        <strain evidence="2">KLA-Anderson</strain>
    </source>
</reference>
<sequence>MAHKCQPANGYEGAFSFPGNLPTRTVDSFQSAIPSIPKATDDQASTAPMPCQTCQAPTGQQHRGTAYQPVAAWEHRLPGHEQVEKMYRAISIPQTFFTHFY</sequence>